<reference evidence="1" key="1">
    <citation type="journal article" date="2023" name="Int. J. Syst. Evol. Microbiol.">
        <title>Sinisalibacter aestuarii sp. nov., isolated from estuarine sediment of the Arakawa River.</title>
        <authorList>
            <person name="Arafat S.T."/>
            <person name="Hirano S."/>
            <person name="Sato A."/>
            <person name="Takeuchi K."/>
            <person name="Yasuda T."/>
            <person name="Terahara T."/>
            <person name="Hamada M."/>
            <person name="Kobayashi T."/>
        </authorList>
    </citation>
    <scope>NUCLEOTIDE SEQUENCE</scope>
    <source>
        <strain evidence="1">B-399</strain>
    </source>
</reference>
<protein>
    <submittedName>
        <fullName evidence="1">Uncharacterized protein</fullName>
    </submittedName>
</protein>
<evidence type="ECO:0000313" key="2">
    <source>
        <dbReference type="Proteomes" id="UP001144205"/>
    </source>
</evidence>
<dbReference type="RefSeq" id="WP_281840247.1">
    <property type="nucleotide sequence ID" value="NZ_BROH01000001.1"/>
</dbReference>
<name>A0ABQ5LMV4_9RHOB</name>
<dbReference type="Proteomes" id="UP001144205">
    <property type="component" value="Unassembled WGS sequence"/>
</dbReference>
<comment type="caution">
    <text evidence="1">The sequence shown here is derived from an EMBL/GenBank/DDBJ whole genome shotgun (WGS) entry which is preliminary data.</text>
</comment>
<accession>A0ABQ5LMV4</accession>
<dbReference type="EMBL" id="BROH01000001">
    <property type="protein sequence ID" value="GKY86281.1"/>
    <property type="molecule type" value="Genomic_DNA"/>
</dbReference>
<gene>
    <name evidence="1" type="ORF">STA1M1_01500</name>
</gene>
<sequence length="58" mass="6529">MAATMTLQQSAKILPFRKPCASVNRTDRMKRLPTITSAEIESIFDHAHFAAERIRQAA</sequence>
<keyword evidence="2" id="KW-1185">Reference proteome</keyword>
<evidence type="ECO:0000313" key="1">
    <source>
        <dbReference type="EMBL" id="GKY86281.1"/>
    </source>
</evidence>
<proteinExistence type="predicted"/>
<organism evidence="1 2">
    <name type="scientific">Sinisalibacter aestuarii</name>
    <dbReference type="NCBI Taxonomy" id="2949426"/>
    <lineage>
        <taxon>Bacteria</taxon>
        <taxon>Pseudomonadati</taxon>
        <taxon>Pseudomonadota</taxon>
        <taxon>Alphaproteobacteria</taxon>
        <taxon>Rhodobacterales</taxon>
        <taxon>Roseobacteraceae</taxon>
        <taxon>Sinisalibacter</taxon>
    </lineage>
</organism>